<evidence type="ECO:0000256" key="1">
    <source>
        <dbReference type="SAM" id="SignalP"/>
    </source>
</evidence>
<dbReference type="EMBL" id="CP014143">
    <property type="protein sequence ID" value="AOS98360.1"/>
    <property type="molecule type" value="Genomic_DNA"/>
</dbReference>
<name>A0A1C9WB34_9GAMM</name>
<evidence type="ECO:0000313" key="2">
    <source>
        <dbReference type="EMBL" id="AOS98360.1"/>
    </source>
</evidence>
<feature type="signal peptide" evidence="1">
    <location>
        <begin position="1"/>
        <end position="18"/>
    </location>
</feature>
<evidence type="ECO:0008006" key="4">
    <source>
        <dbReference type="Google" id="ProtNLM"/>
    </source>
</evidence>
<evidence type="ECO:0000313" key="3">
    <source>
        <dbReference type="Proteomes" id="UP000095672"/>
    </source>
</evidence>
<dbReference type="STRING" id="1769779.AUP74_02993"/>
<feature type="chain" id="PRO_5008895651" description="Lipoprotein" evidence="1">
    <location>
        <begin position="19"/>
        <end position="139"/>
    </location>
</feature>
<dbReference type="AlphaFoldDB" id="A0A1C9WB34"/>
<accession>A0A1C9WB34</accession>
<keyword evidence="1" id="KW-0732">Signal</keyword>
<dbReference type="OrthoDB" id="4750212at2"/>
<gene>
    <name evidence="2" type="ORF">AUP74_02993</name>
</gene>
<proteinExistence type="predicted"/>
<reference evidence="3" key="1">
    <citation type="submission" date="2016-01" db="EMBL/GenBank/DDBJ databases">
        <title>Complete genome sequence of Microbulbifer sp. CCB-MM1, a halophile isolated from Matang Mangrove Forest, Perak.</title>
        <authorList>
            <person name="Moh T.H."/>
            <person name="Dinesh B."/>
            <person name="Lau N.-S."/>
            <person name="Go F."/>
            <person name="Alexander Chong S.-C."/>
        </authorList>
    </citation>
    <scope>NUCLEOTIDE SEQUENCE [LARGE SCALE GENOMIC DNA]</scope>
    <source>
        <strain evidence="3">CCB-MM1</strain>
    </source>
</reference>
<keyword evidence="3" id="KW-1185">Reference proteome</keyword>
<dbReference type="Proteomes" id="UP000095672">
    <property type="component" value="Chromosome"/>
</dbReference>
<organism evidence="2 3">
    <name type="scientific">Microbulbifer aggregans</name>
    <dbReference type="NCBI Taxonomy" id="1769779"/>
    <lineage>
        <taxon>Bacteria</taxon>
        <taxon>Pseudomonadati</taxon>
        <taxon>Pseudomonadota</taxon>
        <taxon>Gammaproteobacteria</taxon>
        <taxon>Cellvibrionales</taxon>
        <taxon>Microbulbiferaceae</taxon>
        <taxon>Microbulbifer</taxon>
    </lineage>
</organism>
<dbReference type="PATRIC" id="fig|1769779.3.peg.2964"/>
<protein>
    <recommendedName>
        <fullName evidence="4">Lipoprotein</fullName>
    </recommendedName>
</protein>
<sequence precursor="true">MRTPLFLALLLLASSVSADSFTKQMRGCASIESDQERLACYDALSQSLDERAEQIFGHEQKRIVEEAPEKITAQITEVQEGAYDKAIITLDNGQIWRQNDSGRVSWKSGDKIVVERGLFGSFFMKPAEGGRKIRVKRER</sequence>
<dbReference type="KEGG" id="micc:AUP74_02993"/>
<dbReference type="RefSeq" id="WP_145924415.1">
    <property type="nucleotide sequence ID" value="NZ_CP014143.1"/>
</dbReference>